<reference evidence="3" key="1">
    <citation type="submission" date="2014-09" db="EMBL/GenBank/DDBJ databases">
        <authorList>
            <person name="Mudge J."/>
            <person name="Ramaraj T."/>
            <person name="Lindquist I.E."/>
            <person name="Bharti A.K."/>
            <person name="Sundararajan A."/>
            <person name="Cameron C.T."/>
            <person name="Woodward J.E."/>
            <person name="May G.D."/>
            <person name="Brubaker C."/>
            <person name="Broadhvest J."/>
            <person name="Wilkins T.A."/>
        </authorList>
    </citation>
    <scope>NUCLEOTIDE SEQUENCE</scope>
    <source>
        <strain evidence="3">cv. AKA8401</strain>
    </source>
</reference>
<accession>A0A0B0MLT5</accession>
<dbReference type="EMBL" id="JRRC01129981">
    <property type="protein sequence ID" value="KHG00454.1"/>
    <property type="molecule type" value="Genomic_DNA"/>
</dbReference>
<evidence type="ECO:0000256" key="1">
    <source>
        <dbReference type="SAM" id="SignalP"/>
    </source>
</evidence>
<evidence type="ECO:0000313" key="2">
    <source>
        <dbReference type="EMBL" id="KHG00454.1"/>
    </source>
</evidence>
<comment type="caution">
    <text evidence="2">The sequence shown here is derived from an EMBL/GenBank/DDBJ whole genome shotgun (WGS) entry which is preliminary data.</text>
</comment>
<organism evidence="2 3">
    <name type="scientific">Gossypium arboreum</name>
    <name type="common">Tree cotton</name>
    <name type="synonym">Gossypium nanking</name>
    <dbReference type="NCBI Taxonomy" id="29729"/>
    <lineage>
        <taxon>Eukaryota</taxon>
        <taxon>Viridiplantae</taxon>
        <taxon>Streptophyta</taxon>
        <taxon>Embryophyta</taxon>
        <taxon>Tracheophyta</taxon>
        <taxon>Spermatophyta</taxon>
        <taxon>Magnoliopsida</taxon>
        <taxon>eudicotyledons</taxon>
        <taxon>Gunneridae</taxon>
        <taxon>Pentapetalae</taxon>
        <taxon>rosids</taxon>
        <taxon>malvids</taxon>
        <taxon>Malvales</taxon>
        <taxon>Malvaceae</taxon>
        <taxon>Malvoideae</taxon>
        <taxon>Gossypium</taxon>
    </lineage>
</organism>
<dbReference type="Proteomes" id="UP000032142">
    <property type="component" value="Unassembled WGS sequence"/>
</dbReference>
<evidence type="ECO:0000313" key="3">
    <source>
        <dbReference type="Proteomes" id="UP000032142"/>
    </source>
</evidence>
<proteinExistence type="predicted"/>
<protein>
    <submittedName>
        <fullName evidence="2">Uncharacterized protein</fullName>
    </submittedName>
</protein>
<keyword evidence="1" id="KW-0732">Signal</keyword>
<dbReference type="AlphaFoldDB" id="A0A0B0MLT5"/>
<feature type="signal peptide" evidence="1">
    <location>
        <begin position="1"/>
        <end position="18"/>
    </location>
</feature>
<name>A0A0B0MLT5_GOSAR</name>
<sequence>MVLRGILLKLTIAMSRHGLTWYPCPMNSPMPCLDMVLHGTFAL</sequence>
<gene>
    <name evidence="2" type="ORF">F383_38990</name>
</gene>
<feature type="chain" id="PRO_5002077085" evidence="1">
    <location>
        <begin position="19"/>
        <end position="43"/>
    </location>
</feature>
<keyword evidence="3" id="KW-1185">Reference proteome</keyword>